<evidence type="ECO:0000313" key="2">
    <source>
        <dbReference type="Proteomes" id="UP000190065"/>
    </source>
</evidence>
<organism evidence="1 2">
    <name type="scientific">Segatella oulorum</name>
    <dbReference type="NCBI Taxonomy" id="28136"/>
    <lineage>
        <taxon>Bacteria</taxon>
        <taxon>Pseudomonadati</taxon>
        <taxon>Bacteroidota</taxon>
        <taxon>Bacteroidia</taxon>
        <taxon>Bacteroidales</taxon>
        <taxon>Prevotellaceae</taxon>
        <taxon>Segatella</taxon>
    </lineage>
</organism>
<proteinExistence type="predicted"/>
<dbReference type="EMBL" id="FUXK01000010">
    <property type="protein sequence ID" value="SJZ79282.1"/>
    <property type="molecule type" value="Genomic_DNA"/>
</dbReference>
<sequence>MGIISMPVCIHTICFKEWGRECAMHFRPRCVCGLFTRFVWVDYTWMVGFVGVGLRGKILRGLVGAVPMCPPVSPHKGASIVKFPAHHACVFGMETPLRGRLGGHTGAAPTVSFGQIAHGRLMPFWGLRIGG</sequence>
<dbReference type="STRING" id="28136.SAMN02745202_01093"/>
<dbReference type="AlphaFoldDB" id="A0A1T4NJ57"/>
<name>A0A1T4NJ57_9BACT</name>
<evidence type="ECO:0000313" key="1">
    <source>
        <dbReference type="EMBL" id="SJZ79282.1"/>
    </source>
</evidence>
<protein>
    <submittedName>
        <fullName evidence="1">Uncharacterized protein</fullName>
    </submittedName>
</protein>
<reference evidence="1 2" key="1">
    <citation type="submission" date="2017-02" db="EMBL/GenBank/DDBJ databases">
        <authorList>
            <person name="Peterson S.W."/>
        </authorList>
    </citation>
    <scope>NUCLEOTIDE SEQUENCE [LARGE SCALE GENOMIC DNA]</scope>
    <source>
        <strain evidence="1 2">ATCC 43324</strain>
    </source>
</reference>
<accession>A0A1T4NJ57</accession>
<gene>
    <name evidence="1" type="ORF">SAMN02745202_01093</name>
</gene>
<dbReference type="Proteomes" id="UP000190065">
    <property type="component" value="Unassembled WGS sequence"/>
</dbReference>